<keyword evidence="6 12" id="KW-0633">Potassium transport</keyword>
<dbReference type="GO" id="GO:0015379">
    <property type="term" value="F:potassium:chloride symporter activity"/>
    <property type="evidence" value="ECO:0007669"/>
    <property type="project" value="InterPro"/>
</dbReference>
<keyword evidence="10 12" id="KW-0406">Ion transport</keyword>
<evidence type="ECO:0000256" key="5">
    <source>
        <dbReference type="ARBA" id="ARBA00022519"/>
    </source>
</evidence>
<feature type="transmembrane region" description="Helical" evidence="14">
    <location>
        <begin position="401"/>
        <end position="423"/>
    </location>
</feature>
<evidence type="ECO:0000256" key="3">
    <source>
        <dbReference type="ARBA" id="ARBA00022448"/>
    </source>
</evidence>
<keyword evidence="5 12" id="KW-0997">Cell inner membrane</keyword>
<dbReference type="Proteomes" id="UP001321825">
    <property type="component" value="Chromosome"/>
</dbReference>
<dbReference type="EMBL" id="AP024714">
    <property type="protein sequence ID" value="BCX82367.1"/>
    <property type="molecule type" value="Genomic_DNA"/>
</dbReference>
<protein>
    <recommendedName>
        <fullName evidence="12">Trk system potassium uptake protein</fullName>
    </recommendedName>
</protein>
<evidence type="ECO:0000256" key="13">
    <source>
        <dbReference type="PIRSR" id="PIRSR006247-1"/>
    </source>
</evidence>
<dbReference type="AlphaFoldDB" id="A0AAU9C1Y1"/>
<evidence type="ECO:0000256" key="10">
    <source>
        <dbReference type="ARBA" id="ARBA00023065"/>
    </source>
</evidence>
<reference evidence="16" key="1">
    <citation type="journal article" date="2024" name="Int. J. Syst. Evol. Microbiol.">
        <title>Methylomarinovum tepidoasis sp. nov., a moderately thermophilic methanotroph of the family Methylothermaceae isolated from a deep-sea hydrothermal field.</title>
        <authorList>
            <person name="Hirayama H."/>
            <person name="Takaki Y."/>
            <person name="Abe M."/>
            <person name="Miyazaki M."/>
            <person name="Uematsu K."/>
            <person name="Matsui Y."/>
            <person name="Takai K."/>
        </authorList>
    </citation>
    <scope>NUCLEOTIDE SEQUENCE [LARGE SCALE GENOMIC DNA]</scope>
    <source>
        <strain evidence="16">IT-9</strain>
    </source>
</reference>
<evidence type="ECO:0000256" key="1">
    <source>
        <dbReference type="ARBA" id="ARBA00004429"/>
    </source>
</evidence>
<accession>A0AAU9C1Y1</accession>
<feature type="transmembrane region" description="Helical" evidence="14">
    <location>
        <begin position="43"/>
        <end position="63"/>
    </location>
</feature>
<dbReference type="PIRSF" id="PIRSF006247">
    <property type="entry name" value="TrkH"/>
    <property type="match status" value="1"/>
</dbReference>
<evidence type="ECO:0000256" key="8">
    <source>
        <dbReference type="ARBA" id="ARBA00022958"/>
    </source>
</evidence>
<feature type="binding site" evidence="13">
    <location>
        <position position="324"/>
    </location>
    <ligand>
        <name>K(+)</name>
        <dbReference type="ChEBI" id="CHEBI:29103"/>
    </ligand>
</feature>
<dbReference type="NCBIfam" id="TIGR00933">
    <property type="entry name" value="2a38"/>
    <property type="match status" value="1"/>
</dbReference>
<comment type="similarity">
    <text evidence="2 12">Belongs to the TrkH potassium transport family.</text>
</comment>
<feature type="transmembrane region" description="Helical" evidence="14">
    <location>
        <begin position="282"/>
        <end position="300"/>
    </location>
</feature>
<feature type="transmembrane region" description="Helical" evidence="14">
    <location>
        <begin position="75"/>
        <end position="96"/>
    </location>
</feature>
<keyword evidence="16" id="KW-1185">Reference proteome</keyword>
<dbReference type="RefSeq" id="WP_317704770.1">
    <property type="nucleotide sequence ID" value="NZ_AP024714.1"/>
</dbReference>
<feature type="transmembrane region" description="Helical" evidence="14">
    <location>
        <begin position="12"/>
        <end position="37"/>
    </location>
</feature>
<organism evidence="15 16">
    <name type="scientific">Methylomarinovum caldicuralii</name>
    <dbReference type="NCBI Taxonomy" id="438856"/>
    <lineage>
        <taxon>Bacteria</taxon>
        <taxon>Pseudomonadati</taxon>
        <taxon>Pseudomonadota</taxon>
        <taxon>Gammaproteobacteria</taxon>
        <taxon>Methylococcales</taxon>
        <taxon>Methylothermaceae</taxon>
        <taxon>Methylomarinovum</taxon>
    </lineage>
</organism>
<dbReference type="PANTHER" id="PTHR32024">
    <property type="entry name" value="TRK SYSTEM POTASSIUM UPTAKE PROTEIN TRKG-RELATED"/>
    <property type="match status" value="1"/>
</dbReference>
<feature type="transmembrane region" description="Helical" evidence="14">
    <location>
        <begin position="244"/>
        <end position="261"/>
    </location>
</feature>
<sequence length="488" mass="53059">MTLPTVVQVRVVLRIIGALLVFFSFTLLPPLGVSLYYRDGAQLPFVLGFLIVFGCGLLVWWPFRQARSELRVRDGFLVVALLWIMLSLTGAVPLALATRPHLSLTDAVFEAVSGLTTTGATVVTGLDTLPRSLLYYRQQLQWLGGMGIVVLAVAVLPLLRVGGMQLYRAEAPGPMKDTKLTPRIAETAKALWGGYLGLTLLCVLSYWGAGMSLFDAVAHAFATVAIGGFSTHDASLAYFRSPEIEVMATLFMLLAGVNFTLHFEALRKRRPRVYLSDSEMRVYLGVIAMVAMGVSGYLWWHGGLGPEAAVRYGLFQTVSFLTTTGFTSTDYSVWPPFVQVLLIFAAFVGGCAGSTAGGLKVIRVLLLYKQGIREILRLIHPQAEIPVKVGKMPVSPRVVEAVWGFFSLYVVSFAAIMAAMMAFGLDQVTAFSAVAACLNNLGPGLGEVTSGFMTMPDGVKWLACFAMLLGRLEIFTLLVLLTPAYWRS</sequence>
<feature type="binding site" evidence="13">
    <location>
        <position position="441"/>
    </location>
    <ligand>
        <name>K(+)</name>
        <dbReference type="ChEBI" id="CHEBI:29103"/>
    </ligand>
</feature>
<dbReference type="InterPro" id="IPR003445">
    <property type="entry name" value="Cat_transpt"/>
</dbReference>
<proteinExistence type="inferred from homology"/>
<evidence type="ECO:0000256" key="9">
    <source>
        <dbReference type="ARBA" id="ARBA00022989"/>
    </source>
</evidence>
<feature type="binding site" evidence="13">
    <location>
        <position position="227"/>
    </location>
    <ligand>
        <name>K(+)</name>
        <dbReference type="ChEBI" id="CHEBI:29103"/>
    </ligand>
</feature>
<keyword evidence="11 12" id="KW-0472">Membrane</keyword>
<keyword evidence="13" id="KW-0479">Metal-binding</keyword>
<keyword evidence="3 12" id="KW-0813">Transport</keyword>
<dbReference type="Pfam" id="PF02386">
    <property type="entry name" value="TrkH"/>
    <property type="match status" value="2"/>
</dbReference>
<comment type="function">
    <text evidence="12">Low-affinity potassium transport system. Interacts with Trk system potassium uptake protein TrkA.</text>
</comment>
<feature type="binding site" evidence="13">
    <location>
        <position position="323"/>
    </location>
    <ligand>
        <name>K(+)</name>
        <dbReference type="ChEBI" id="CHEBI:29103"/>
    </ligand>
</feature>
<keyword evidence="9 14" id="KW-1133">Transmembrane helix</keyword>
<gene>
    <name evidence="15" type="ORF">MIT9_P1953</name>
</gene>
<evidence type="ECO:0000313" key="15">
    <source>
        <dbReference type="EMBL" id="BCX82367.1"/>
    </source>
</evidence>
<evidence type="ECO:0000256" key="2">
    <source>
        <dbReference type="ARBA" id="ARBA00009137"/>
    </source>
</evidence>
<feature type="binding site" evidence="13">
    <location>
        <position position="118"/>
    </location>
    <ligand>
        <name>K(+)</name>
        <dbReference type="ChEBI" id="CHEBI:29103"/>
    </ligand>
</feature>
<evidence type="ECO:0000256" key="14">
    <source>
        <dbReference type="SAM" id="Phobius"/>
    </source>
</evidence>
<feature type="transmembrane region" description="Helical" evidence="14">
    <location>
        <begin position="459"/>
        <end position="486"/>
    </location>
</feature>
<keyword evidence="8 12" id="KW-0630">Potassium</keyword>
<feature type="transmembrane region" description="Helical" evidence="14">
    <location>
        <begin position="190"/>
        <end position="209"/>
    </location>
</feature>
<feature type="binding site" evidence="13">
    <location>
        <position position="440"/>
    </location>
    <ligand>
        <name>K(+)</name>
        <dbReference type="ChEBI" id="CHEBI:29103"/>
    </ligand>
</feature>
<dbReference type="PANTHER" id="PTHR32024:SF2">
    <property type="entry name" value="TRK SYSTEM POTASSIUM UPTAKE PROTEIN TRKG-RELATED"/>
    <property type="match status" value="1"/>
</dbReference>
<feature type="binding site" evidence="13">
    <location>
        <position position="226"/>
    </location>
    <ligand>
        <name>K(+)</name>
        <dbReference type="ChEBI" id="CHEBI:29103"/>
    </ligand>
</feature>
<evidence type="ECO:0000256" key="11">
    <source>
        <dbReference type="ARBA" id="ARBA00023136"/>
    </source>
</evidence>
<evidence type="ECO:0000313" key="16">
    <source>
        <dbReference type="Proteomes" id="UP001321825"/>
    </source>
</evidence>
<evidence type="ECO:0000256" key="12">
    <source>
        <dbReference type="PIRNR" id="PIRNR006247"/>
    </source>
</evidence>
<evidence type="ECO:0000256" key="4">
    <source>
        <dbReference type="ARBA" id="ARBA00022475"/>
    </source>
</evidence>
<dbReference type="GO" id="GO:0046872">
    <property type="term" value="F:metal ion binding"/>
    <property type="evidence" value="ECO:0007669"/>
    <property type="project" value="UniProtKB-KW"/>
</dbReference>
<feature type="binding site" evidence="13">
    <location>
        <position position="117"/>
    </location>
    <ligand>
        <name>K(+)</name>
        <dbReference type="ChEBI" id="CHEBI:29103"/>
    </ligand>
</feature>
<feature type="transmembrane region" description="Helical" evidence="14">
    <location>
        <begin position="337"/>
        <end position="359"/>
    </location>
</feature>
<dbReference type="GO" id="GO:0005886">
    <property type="term" value="C:plasma membrane"/>
    <property type="evidence" value="ECO:0007669"/>
    <property type="project" value="UniProtKB-SubCell"/>
</dbReference>
<comment type="subcellular location">
    <subcellularLocation>
        <location evidence="1 12">Cell inner membrane</location>
        <topology evidence="1 12">Multi-pass membrane protein</topology>
    </subcellularLocation>
</comment>
<feature type="transmembrane region" description="Helical" evidence="14">
    <location>
        <begin position="140"/>
        <end position="159"/>
    </location>
</feature>
<evidence type="ECO:0000256" key="7">
    <source>
        <dbReference type="ARBA" id="ARBA00022692"/>
    </source>
</evidence>
<dbReference type="InterPro" id="IPR004772">
    <property type="entry name" value="TrkH"/>
</dbReference>
<keyword evidence="4 12" id="KW-1003">Cell membrane</keyword>
<dbReference type="KEGG" id="mcau:MIT9_P1953"/>
<name>A0AAU9C1Y1_9GAMM</name>
<keyword evidence="7 14" id="KW-0812">Transmembrane</keyword>
<evidence type="ECO:0000256" key="6">
    <source>
        <dbReference type="ARBA" id="ARBA00022538"/>
    </source>
</evidence>